<organism evidence="2 3">
    <name type="scientific">Mycolicibacterium mucogenicum</name>
    <name type="common">Mycobacterium mucogenicum</name>
    <dbReference type="NCBI Taxonomy" id="56689"/>
    <lineage>
        <taxon>Bacteria</taxon>
        <taxon>Bacillati</taxon>
        <taxon>Actinomycetota</taxon>
        <taxon>Actinomycetes</taxon>
        <taxon>Mycobacteriales</taxon>
        <taxon>Mycobacteriaceae</taxon>
        <taxon>Mycolicibacterium</taxon>
    </lineage>
</organism>
<dbReference type="RefSeq" id="WP_064986807.1">
    <property type="nucleotide sequence ID" value="NZ_LZLC01000280.1"/>
</dbReference>
<dbReference type="EMBL" id="LZLC01000280">
    <property type="protein sequence ID" value="OBJ34823.1"/>
    <property type="molecule type" value="Genomic_DNA"/>
</dbReference>
<dbReference type="AlphaFoldDB" id="A0A1A3GHP8"/>
<gene>
    <name evidence="2" type="ORF">A5630_10620</name>
</gene>
<reference evidence="2 3" key="1">
    <citation type="submission" date="2016-06" db="EMBL/GenBank/DDBJ databases">
        <authorList>
            <person name="Kjaerup R.B."/>
            <person name="Dalgaard T.S."/>
            <person name="Juul-Madsen H.R."/>
        </authorList>
    </citation>
    <scope>NUCLEOTIDE SEQUENCE [LARGE SCALE GENOMIC DNA]</scope>
    <source>
        <strain evidence="2 3">1127319.6</strain>
    </source>
</reference>
<dbReference type="STRING" id="56689.GCA_001291445_05742"/>
<keyword evidence="1" id="KW-0472">Membrane</keyword>
<sequence>MNATPHIQHRTRMFARVLGPYLVIAAASLVTRADYVRTLMHTFGDNSVWPWITGAFVLPMGLVIVTLHPCWHGAAAATVSVLGWLTVLKGVALMMFPGAYLATGHDVLAAAPWWQAVVIVTGLAGLYLTAVGWSPRSPISPIRHRVRRLLMSSNGIRLGRQRQIGTTS</sequence>
<keyword evidence="1" id="KW-1133">Transmembrane helix</keyword>
<evidence type="ECO:0000313" key="3">
    <source>
        <dbReference type="Proteomes" id="UP000093898"/>
    </source>
</evidence>
<feature type="transmembrane region" description="Helical" evidence="1">
    <location>
        <begin position="79"/>
        <end position="101"/>
    </location>
</feature>
<feature type="transmembrane region" description="Helical" evidence="1">
    <location>
        <begin position="48"/>
        <end position="67"/>
    </location>
</feature>
<evidence type="ECO:0000256" key="1">
    <source>
        <dbReference type="SAM" id="Phobius"/>
    </source>
</evidence>
<keyword evidence="1" id="KW-0812">Transmembrane</keyword>
<feature type="transmembrane region" description="Helical" evidence="1">
    <location>
        <begin position="113"/>
        <end position="133"/>
    </location>
</feature>
<protein>
    <submittedName>
        <fullName evidence="2">Uncharacterized protein</fullName>
    </submittedName>
</protein>
<evidence type="ECO:0000313" key="2">
    <source>
        <dbReference type="EMBL" id="OBJ34823.1"/>
    </source>
</evidence>
<dbReference type="Proteomes" id="UP000093898">
    <property type="component" value="Unassembled WGS sequence"/>
</dbReference>
<proteinExistence type="predicted"/>
<accession>A0A1A3GHP8</accession>
<comment type="caution">
    <text evidence="2">The sequence shown here is derived from an EMBL/GenBank/DDBJ whole genome shotgun (WGS) entry which is preliminary data.</text>
</comment>
<name>A0A1A3GHP8_MYCMU</name>